<evidence type="ECO:0000256" key="2">
    <source>
        <dbReference type="PROSITE-ProRule" id="PRU00284"/>
    </source>
</evidence>
<dbReference type="GO" id="GO:0016020">
    <property type="term" value="C:membrane"/>
    <property type="evidence" value="ECO:0007669"/>
    <property type="project" value="InterPro"/>
</dbReference>
<feature type="transmembrane region" description="Helical" evidence="3">
    <location>
        <begin position="83"/>
        <end position="100"/>
    </location>
</feature>
<name>A0A1I6JMC2_9FIRM</name>
<accession>A0A1I6JMC2</accession>
<feature type="domain" description="Methyl-accepting transducer" evidence="4">
    <location>
        <begin position="221"/>
        <end position="471"/>
    </location>
</feature>
<dbReference type="InterPro" id="IPR004089">
    <property type="entry name" value="MCPsignal_dom"/>
</dbReference>
<sequence length="503" mass="56241">MSSGTTTMRERKYNNIEERNVRLNQYIFYVLLASYGIFSIYTLMQPAHMFQAEVISYALVAVSVLSVIFHFLMLRKHATSESLMFISYSVFLIYYAVMLTIGQNSFIQFSVVGVLMVGVLFYKEKRILVFAIITQLLNIGYLVRIIIGTADKMIIYNESVKCMIMLLLLTLCYFCTKLGHEFNHDAIHALRDEHQVQNEILEDVLRIAKKVKEGTITTNEIVMELENSTNIVNNAVSEISSGTQITAENIQEQTVMTQSIQNSINDTVMDSKKMVKIAKDARKVIDSNLKVMDILKVQSEEIGKKNEVAADSMVKLQDKAEQVKKIAAIIFDISSQTNLLALNASIESARAGEAGRGFAVVADQIRQLAEQTRKSTESIAKIIEELYDNAEDASQTVQHSIDSSQKQSEMIVEASNSFEKVTQNVKTLIEDISSIDTMLVNLADANNKIVDNISQLSATSEEITASSNEAADVSENSKKDADKAKRLLAEVMDSVKGFDKYLN</sequence>
<dbReference type="Pfam" id="PF00015">
    <property type="entry name" value="MCPsignal"/>
    <property type="match status" value="1"/>
</dbReference>
<feature type="transmembrane region" description="Helical" evidence="3">
    <location>
        <begin position="21"/>
        <end position="42"/>
    </location>
</feature>
<feature type="transmembrane region" description="Helical" evidence="3">
    <location>
        <begin position="127"/>
        <end position="147"/>
    </location>
</feature>
<dbReference type="PANTHER" id="PTHR32089">
    <property type="entry name" value="METHYL-ACCEPTING CHEMOTAXIS PROTEIN MCPB"/>
    <property type="match status" value="1"/>
</dbReference>
<organism evidence="5 6">
    <name type="scientific">Anaeromicropila populeti</name>
    <dbReference type="NCBI Taxonomy" id="37658"/>
    <lineage>
        <taxon>Bacteria</taxon>
        <taxon>Bacillati</taxon>
        <taxon>Bacillota</taxon>
        <taxon>Clostridia</taxon>
        <taxon>Lachnospirales</taxon>
        <taxon>Lachnospiraceae</taxon>
        <taxon>Anaeromicropila</taxon>
    </lineage>
</organism>
<dbReference type="Gene3D" id="1.10.287.950">
    <property type="entry name" value="Methyl-accepting chemotaxis protein"/>
    <property type="match status" value="1"/>
</dbReference>
<protein>
    <submittedName>
        <fullName evidence="5">Methyl-accepting chemotaxis protein</fullName>
    </submittedName>
</protein>
<evidence type="ECO:0000259" key="4">
    <source>
        <dbReference type="PROSITE" id="PS50111"/>
    </source>
</evidence>
<dbReference type="AlphaFoldDB" id="A0A1I6JMC2"/>
<dbReference type="Proteomes" id="UP000199659">
    <property type="component" value="Unassembled WGS sequence"/>
</dbReference>
<dbReference type="EMBL" id="FOYZ01000006">
    <property type="protein sequence ID" value="SFR80122.1"/>
    <property type="molecule type" value="Genomic_DNA"/>
</dbReference>
<keyword evidence="3" id="KW-1133">Transmembrane helix</keyword>
<evidence type="ECO:0000313" key="6">
    <source>
        <dbReference type="Proteomes" id="UP000199659"/>
    </source>
</evidence>
<keyword evidence="1 2" id="KW-0807">Transducer</keyword>
<dbReference type="PANTHER" id="PTHR32089:SF112">
    <property type="entry name" value="LYSOZYME-LIKE PROTEIN-RELATED"/>
    <property type="match status" value="1"/>
</dbReference>
<proteinExistence type="predicted"/>
<feature type="transmembrane region" description="Helical" evidence="3">
    <location>
        <begin position="106"/>
        <end position="122"/>
    </location>
</feature>
<keyword evidence="6" id="KW-1185">Reference proteome</keyword>
<evidence type="ECO:0000313" key="5">
    <source>
        <dbReference type="EMBL" id="SFR80122.1"/>
    </source>
</evidence>
<feature type="transmembrane region" description="Helical" evidence="3">
    <location>
        <begin position="54"/>
        <end position="74"/>
    </location>
</feature>
<reference evidence="5 6" key="1">
    <citation type="submission" date="2016-10" db="EMBL/GenBank/DDBJ databases">
        <authorList>
            <person name="de Groot N.N."/>
        </authorList>
    </citation>
    <scope>NUCLEOTIDE SEQUENCE [LARGE SCALE GENOMIC DNA]</scope>
    <source>
        <strain evidence="5 6">743A</strain>
    </source>
</reference>
<evidence type="ECO:0000256" key="3">
    <source>
        <dbReference type="SAM" id="Phobius"/>
    </source>
</evidence>
<dbReference type="RefSeq" id="WP_177214642.1">
    <property type="nucleotide sequence ID" value="NZ_FOYZ01000006.1"/>
</dbReference>
<dbReference type="STRING" id="37658.SAMN05661086_01761"/>
<gene>
    <name evidence="5" type="ORF">SAMN05661086_01761</name>
</gene>
<evidence type="ECO:0000256" key="1">
    <source>
        <dbReference type="ARBA" id="ARBA00023224"/>
    </source>
</evidence>
<keyword evidence="3" id="KW-0472">Membrane</keyword>
<dbReference type="SMART" id="SM00283">
    <property type="entry name" value="MA"/>
    <property type="match status" value="1"/>
</dbReference>
<dbReference type="PROSITE" id="PS50111">
    <property type="entry name" value="CHEMOTAXIS_TRANSDUC_2"/>
    <property type="match status" value="1"/>
</dbReference>
<dbReference type="SUPFAM" id="SSF58104">
    <property type="entry name" value="Methyl-accepting chemotaxis protein (MCP) signaling domain"/>
    <property type="match status" value="1"/>
</dbReference>
<dbReference type="GO" id="GO:0007165">
    <property type="term" value="P:signal transduction"/>
    <property type="evidence" value="ECO:0007669"/>
    <property type="project" value="UniProtKB-KW"/>
</dbReference>
<keyword evidence="3" id="KW-0812">Transmembrane</keyword>